<protein>
    <submittedName>
        <fullName evidence="2">GNAT family N-acetyltransferase</fullName>
    </submittedName>
</protein>
<dbReference type="AlphaFoldDB" id="A0A6A4R8G7"/>
<dbReference type="PROSITE" id="PS51186">
    <property type="entry name" value="GNAT"/>
    <property type="match status" value="1"/>
</dbReference>
<gene>
    <name evidence="2" type="ORF">GP644_17310</name>
</gene>
<evidence type="ECO:0000259" key="1">
    <source>
        <dbReference type="PROSITE" id="PS51186"/>
    </source>
</evidence>
<evidence type="ECO:0000313" key="2">
    <source>
        <dbReference type="EMBL" id="KAE9627860.1"/>
    </source>
</evidence>
<dbReference type="EMBL" id="WSFO01000011">
    <property type="protein sequence ID" value="KAE9627860.1"/>
    <property type="molecule type" value="Genomic_DNA"/>
</dbReference>
<proteinExistence type="predicted"/>
<name>A0A6A4R8G7_9RHOB</name>
<dbReference type="InterPro" id="IPR016181">
    <property type="entry name" value="Acyl_CoA_acyltransferase"/>
</dbReference>
<dbReference type="Gene3D" id="3.40.630.30">
    <property type="match status" value="1"/>
</dbReference>
<dbReference type="Proteomes" id="UP000441586">
    <property type="component" value="Unassembled WGS sequence"/>
</dbReference>
<sequence length="161" mass="17516">MTAIELRSISKQDLDLVRHIQVSADQAIYGGTIQQAFDETEEAVDFHASFDDTRAVGFFKIDHGFARNNDFAHERELGLRAFKIDSAQQGKGYGVATAKALQTYLPALYPSAPSIVLTVNLANPAAYACYRKAGFVDTGDLFNGGLAGPQHIMRMSLSQTA</sequence>
<feature type="domain" description="N-acetyltransferase" evidence="1">
    <location>
        <begin position="4"/>
        <end position="158"/>
    </location>
</feature>
<dbReference type="Pfam" id="PF00583">
    <property type="entry name" value="Acetyltransf_1"/>
    <property type="match status" value="1"/>
</dbReference>
<dbReference type="GO" id="GO:0016747">
    <property type="term" value="F:acyltransferase activity, transferring groups other than amino-acyl groups"/>
    <property type="evidence" value="ECO:0007669"/>
    <property type="project" value="InterPro"/>
</dbReference>
<dbReference type="InterPro" id="IPR000182">
    <property type="entry name" value="GNAT_dom"/>
</dbReference>
<evidence type="ECO:0000313" key="3">
    <source>
        <dbReference type="Proteomes" id="UP000441586"/>
    </source>
</evidence>
<reference evidence="2 3" key="1">
    <citation type="submission" date="2019-12" db="EMBL/GenBank/DDBJ databases">
        <authorList>
            <person name="Zhang Y.-J."/>
        </authorList>
    </citation>
    <scope>NUCLEOTIDE SEQUENCE [LARGE SCALE GENOMIC DNA]</scope>
    <source>
        <strain evidence="2 3">H18S-6</strain>
    </source>
</reference>
<dbReference type="RefSeq" id="WP_158980605.1">
    <property type="nucleotide sequence ID" value="NZ_WSFO01000011.1"/>
</dbReference>
<organism evidence="2 3">
    <name type="scientific">Parasedimentitalea maritima</name>
    <dbReference type="NCBI Taxonomy" id="2578117"/>
    <lineage>
        <taxon>Bacteria</taxon>
        <taxon>Pseudomonadati</taxon>
        <taxon>Pseudomonadota</taxon>
        <taxon>Alphaproteobacteria</taxon>
        <taxon>Rhodobacterales</taxon>
        <taxon>Paracoccaceae</taxon>
        <taxon>Parasedimentitalea</taxon>
    </lineage>
</organism>
<comment type="caution">
    <text evidence="2">The sequence shown here is derived from an EMBL/GenBank/DDBJ whole genome shotgun (WGS) entry which is preliminary data.</text>
</comment>
<keyword evidence="2" id="KW-0808">Transferase</keyword>
<accession>A0A6A4R8G7</accession>
<dbReference type="SUPFAM" id="SSF55729">
    <property type="entry name" value="Acyl-CoA N-acyltransferases (Nat)"/>
    <property type="match status" value="1"/>
</dbReference>